<reference evidence="1" key="1">
    <citation type="submission" date="2022-10" db="EMBL/GenBank/DDBJ databases">
        <title>YIM 151497 complete genome.</title>
        <authorList>
            <person name="Chen X."/>
        </authorList>
    </citation>
    <scope>NUCLEOTIDE SEQUENCE</scope>
    <source>
        <strain evidence="1">YIM 151497</strain>
    </source>
</reference>
<organism evidence="1 2">
    <name type="scientific">Pelagibacterium flavum</name>
    <dbReference type="NCBI Taxonomy" id="2984530"/>
    <lineage>
        <taxon>Bacteria</taxon>
        <taxon>Pseudomonadati</taxon>
        <taxon>Pseudomonadota</taxon>
        <taxon>Alphaproteobacteria</taxon>
        <taxon>Hyphomicrobiales</taxon>
        <taxon>Devosiaceae</taxon>
        <taxon>Pelagibacterium</taxon>
    </lineage>
</organism>
<evidence type="ECO:0000313" key="1">
    <source>
        <dbReference type="EMBL" id="UYQ70981.1"/>
    </source>
</evidence>
<sequence length="99" mass="10723">MAKFRKRPVVIDAVQVHPGCFSGNPVISAESMLATEEGLSRIGAPTQGWKWRGGKESGLVIPTLEGDHLARPGDWVIKGVQGEFYPCKPDIFAATYEPA</sequence>
<name>A0ABY6IK51_9HYPH</name>
<dbReference type="RefSeq" id="WP_264224645.1">
    <property type="nucleotide sequence ID" value="NZ_CP107716.1"/>
</dbReference>
<gene>
    <name evidence="1" type="ORF">OF122_13025</name>
</gene>
<proteinExistence type="predicted"/>
<dbReference type="Proteomes" id="UP001163882">
    <property type="component" value="Chromosome"/>
</dbReference>
<evidence type="ECO:0000313" key="2">
    <source>
        <dbReference type="Proteomes" id="UP001163882"/>
    </source>
</evidence>
<accession>A0ABY6IK51</accession>
<dbReference type="EMBL" id="CP107716">
    <property type="protein sequence ID" value="UYQ70981.1"/>
    <property type="molecule type" value="Genomic_DNA"/>
</dbReference>
<protein>
    <submittedName>
        <fullName evidence="1">Uncharacterized protein</fullName>
    </submittedName>
</protein>
<keyword evidence="2" id="KW-1185">Reference proteome</keyword>